<dbReference type="GeneID" id="34604611"/>
<proteinExistence type="predicted"/>
<gene>
    <name evidence="2" type="ORF">AYO21_09477</name>
</gene>
<keyword evidence="3" id="KW-1185">Reference proteome</keyword>
<feature type="compositionally biased region" description="Polar residues" evidence="1">
    <location>
        <begin position="250"/>
        <end position="259"/>
    </location>
</feature>
<protein>
    <submittedName>
        <fullName evidence="2">Uncharacterized protein</fullName>
    </submittedName>
</protein>
<dbReference type="RefSeq" id="XP_022508264.1">
    <property type="nucleotide sequence ID" value="XM_022659411.1"/>
</dbReference>
<evidence type="ECO:0000313" key="2">
    <source>
        <dbReference type="EMBL" id="OAG36312.1"/>
    </source>
</evidence>
<comment type="caution">
    <text evidence="2">The sequence shown here is derived from an EMBL/GenBank/DDBJ whole genome shotgun (WGS) entry which is preliminary data.</text>
</comment>
<dbReference type="OrthoDB" id="4143424at2759"/>
<feature type="compositionally biased region" description="Polar residues" evidence="1">
    <location>
        <begin position="133"/>
        <end position="143"/>
    </location>
</feature>
<dbReference type="Proteomes" id="UP000077002">
    <property type="component" value="Unassembled WGS sequence"/>
</dbReference>
<feature type="region of interest" description="Disordered" evidence="1">
    <location>
        <begin position="224"/>
        <end position="259"/>
    </location>
</feature>
<feature type="region of interest" description="Disordered" evidence="1">
    <location>
        <begin position="133"/>
        <end position="168"/>
    </location>
</feature>
<accession>A0A177EZ42</accession>
<dbReference type="EMBL" id="LVKK01000094">
    <property type="protein sequence ID" value="OAG36312.1"/>
    <property type="molecule type" value="Genomic_DNA"/>
</dbReference>
<organism evidence="2 3">
    <name type="scientific">Fonsecaea monophora</name>
    <dbReference type="NCBI Taxonomy" id="254056"/>
    <lineage>
        <taxon>Eukaryota</taxon>
        <taxon>Fungi</taxon>
        <taxon>Dikarya</taxon>
        <taxon>Ascomycota</taxon>
        <taxon>Pezizomycotina</taxon>
        <taxon>Eurotiomycetes</taxon>
        <taxon>Chaetothyriomycetidae</taxon>
        <taxon>Chaetothyriales</taxon>
        <taxon>Herpotrichiellaceae</taxon>
        <taxon>Fonsecaea</taxon>
    </lineage>
</organism>
<reference evidence="2 3" key="1">
    <citation type="submission" date="2016-03" db="EMBL/GenBank/DDBJ databases">
        <title>Draft genome sequence of the Fonsecaea monophora CBS 269.37.</title>
        <authorList>
            <person name="Bombassaro A."/>
            <person name="Vinicius W.A."/>
            <person name="De Hoog S."/>
            <person name="Sun J."/>
            <person name="Souza E.M."/>
            <person name="Raittz R.T."/>
            <person name="Costa F."/>
            <person name="Leao A.C."/>
            <person name="Tadra-Sfeir M.Z."/>
            <person name="Baura V."/>
            <person name="Balsanelli E."/>
            <person name="Pedrosa F.O."/>
            <person name="Moreno L.F."/>
            <person name="Steffens M.B."/>
            <person name="Xi L."/>
            <person name="Bocca A.L."/>
            <person name="Felipe M.S."/>
            <person name="Teixeira M."/>
            <person name="Telles Filho F.Q."/>
            <person name="Azevedo C.M."/>
            <person name="Gomes R."/>
            <person name="Vicente V.A."/>
        </authorList>
    </citation>
    <scope>NUCLEOTIDE SEQUENCE [LARGE SCALE GENOMIC DNA]</scope>
    <source>
        <strain evidence="2 3">CBS 269.37</strain>
    </source>
</reference>
<dbReference type="AlphaFoldDB" id="A0A177EZ42"/>
<sequence>MDRQIVWMTSPPNELLLPGEETCATPLVHFGAQFDNHLVHPPTCKLHCEIAVVRSRENTHFASNGKDKILSSGVWPGDSDLAYSMTPCNVCLCLTDGRIDDDDLHLDDFGQLANLQSNKAPTTDTTLIVQSMTDSRLSSNAPDNISDDISESSLHEQTPEPESQQWQDQTRLTSFLLSWILSDQGQDHTERWLAGCELPHFFTLDSDNIVWKWKETPQVTVPLEDWENTGSSDMSAGGIDLWSDDKRSQQTEVTSASSL</sequence>
<name>A0A177EZ42_9EURO</name>
<feature type="compositionally biased region" description="Polar residues" evidence="1">
    <location>
        <begin position="159"/>
        <end position="168"/>
    </location>
</feature>
<evidence type="ECO:0000313" key="3">
    <source>
        <dbReference type="Proteomes" id="UP000077002"/>
    </source>
</evidence>
<evidence type="ECO:0000256" key="1">
    <source>
        <dbReference type="SAM" id="MobiDB-lite"/>
    </source>
</evidence>